<feature type="domain" description="HTH luxR-type" evidence="2">
    <location>
        <begin position="132"/>
        <end position="192"/>
    </location>
</feature>
<evidence type="ECO:0000256" key="1">
    <source>
        <dbReference type="ARBA" id="ARBA00023125"/>
    </source>
</evidence>
<protein>
    <recommendedName>
        <fullName evidence="2">HTH luxR-type domain-containing protein</fullName>
    </recommendedName>
</protein>
<dbReference type="SUPFAM" id="SSF46894">
    <property type="entry name" value="C-terminal effector domain of the bipartite response regulators"/>
    <property type="match status" value="1"/>
</dbReference>
<accession>A0A2L1UQX5</accession>
<dbReference type="PROSITE" id="PS50043">
    <property type="entry name" value="HTH_LUXR_2"/>
    <property type="match status" value="1"/>
</dbReference>
<evidence type="ECO:0000313" key="3">
    <source>
        <dbReference type="EMBL" id="AVF35332.1"/>
    </source>
</evidence>
<dbReference type="InterPro" id="IPR036388">
    <property type="entry name" value="WH-like_DNA-bd_sf"/>
</dbReference>
<dbReference type="Proteomes" id="UP000239197">
    <property type="component" value="Chromosome"/>
</dbReference>
<keyword evidence="1" id="KW-0238">DNA-binding</keyword>
<organism evidence="3 4">
    <name type="scientific">Rahnella sikkimica</name>
    <dbReference type="NCBI Taxonomy" id="1805933"/>
    <lineage>
        <taxon>Bacteria</taxon>
        <taxon>Pseudomonadati</taxon>
        <taxon>Pseudomonadota</taxon>
        <taxon>Gammaproteobacteria</taxon>
        <taxon>Enterobacterales</taxon>
        <taxon>Yersiniaceae</taxon>
        <taxon>Rahnella</taxon>
    </lineage>
</organism>
<dbReference type="GO" id="GO:0003677">
    <property type="term" value="F:DNA binding"/>
    <property type="evidence" value="ECO:0007669"/>
    <property type="project" value="UniProtKB-KW"/>
</dbReference>
<proteinExistence type="predicted"/>
<keyword evidence="4" id="KW-1185">Reference proteome</keyword>
<dbReference type="Pfam" id="PF00196">
    <property type="entry name" value="GerE"/>
    <property type="match status" value="1"/>
</dbReference>
<dbReference type="AlphaFoldDB" id="A0A2L1UQX5"/>
<dbReference type="InterPro" id="IPR000792">
    <property type="entry name" value="Tscrpt_reg_LuxR_C"/>
</dbReference>
<sequence>MKIIIMENDIYSAEGLKFLSGRCGLITEEIEIVTSIHALKDSLSHTKFDRIITRIQGCDENIGDWLGLLADFPTYFAQEKVITWEPTGSKRLTLLSGKTFITPKNIDKNGRIADILHQISLFLMPGKIPSEANTPSAKLSMKEMKILSMLCTGDTPKIISALTKMPVKTISLHKTRAIKKFGVKNLTELLFY</sequence>
<reference evidence="4" key="1">
    <citation type="submission" date="2017-01" db="EMBL/GenBank/DDBJ databases">
        <title>Genome sequence of Rouxiella sp. ERMR1:05.</title>
        <authorList>
            <person name="Kumar R."/>
            <person name="Singh D."/>
            <person name="Kumar S."/>
        </authorList>
    </citation>
    <scope>NUCLEOTIDE SEQUENCE [LARGE SCALE GENOMIC DNA]</scope>
    <source>
        <strain evidence="4">ERMR1:05</strain>
    </source>
</reference>
<evidence type="ECO:0000313" key="4">
    <source>
        <dbReference type="Proteomes" id="UP000239197"/>
    </source>
</evidence>
<gene>
    <name evidence="3" type="ORF">BV494_10475</name>
</gene>
<dbReference type="SMART" id="SM00421">
    <property type="entry name" value="HTH_LUXR"/>
    <property type="match status" value="1"/>
</dbReference>
<dbReference type="EMBL" id="CP019062">
    <property type="protein sequence ID" value="AVF35332.1"/>
    <property type="molecule type" value="Genomic_DNA"/>
</dbReference>
<name>A0A2L1UQX5_9GAMM</name>
<dbReference type="KEGG" id="rox:BV494_10475"/>
<dbReference type="GO" id="GO:0006355">
    <property type="term" value="P:regulation of DNA-templated transcription"/>
    <property type="evidence" value="ECO:0007669"/>
    <property type="project" value="InterPro"/>
</dbReference>
<dbReference type="OrthoDB" id="9796655at2"/>
<dbReference type="Gene3D" id="1.10.10.10">
    <property type="entry name" value="Winged helix-like DNA-binding domain superfamily/Winged helix DNA-binding domain"/>
    <property type="match status" value="1"/>
</dbReference>
<evidence type="ECO:0000259" key="2">
    <source>
        <dbReference type="PROSITE" id="PS50043"/>
    </source>
</evidence>
<dbReference type="InterPro" id="IPR016032">
    <property type="entry name" value="Sig_transdc_resp-reg_C-effctor"/>
</dbReference>